<evidence type="ECO:0000313" key="2">
    <source>
        <dbReference type="Proteomes" id="UP000694867"/>
    </source>
</evidence>
<dbReference type="AlphaFoldDB" id="A0AAJ7WI91"/>
<feature type="compositionally biased region" description="Basic and acidic residues" evidence="1">
    <location>
        <begin position="324"/>
        <end position="336"/>
    </location>
</feature>
<reference evidence="3" key="1">
    <citation type="submission" date="2025-08" db="UniProtKB">
        <authorList>
            <consortium name="RefSeq"/>
        </authorList>
    </citation>
    <scope>IDENTIFICATION</scope>
</reference>
<evidence type="ECO:0000313" key="3">
    <source>
        <dbReference type="RefSeq" id="XP_028968071.1"/>
    </source>
</evidence>
<feature type="region of interest" description="Disordered" evidence="1">
    <location>
        <begin position="210"/>
        <end position="242"/>
    </location>
</feature>
<keyword evidence="2" id="KW-1185">Reference proteome</keyword>
<gene>
    <name evidence="3" type="primary">LOC114828372</name>
</gene>
<accession>A0AAJ7WI91</accession>
<sequence>MHGFSPKILRAGGMNCNLCRLLVAVVVFMLACESRGFEHLKHKFKLKKLAKLALAAKVLVPHLIPLPIPFPIIGRHKHKESFKIIEEEDPWKGQGWDMNEGWDFGADAGQDKWNFEGTSGWHQVSGWQNQMAPPESWAPHQSLDGQFQKNSFPQESVPTLKGGQRDTFGSAGQHTHQVEIREEIIPALEAAGFFGDPNGVMTKMINGAKDGSSRGWKGAPSFRESKFTDSPRAHSTENYGWSSPEKTHFAEVHEVKEIRDATIVQRPQFDVENGKFGHFDVSDVPIQPIEGPRQRPPIDPWPQNVGGSPFDEPAVKNHFNAGEESNRARKEADHQTGFENVAPEDKLIIQEERHQAEDSRSHANISPDTPHAYSFPRTPNQHGWLPMVNQGRPPVERDAHKRS</sequence>
<proteinExistence type="predicted"/>
<feature type="compositionally biased region" description="Basic and acidic residues" evidence="1">
    <location>
        <begin position="343"/>
        <end position="361"/>
    </location>
</feature>
<organism evidence="2 3">
    <name type="scientific">Galendromus occidentalis</name>
    <name type="common">western predatory mite</name>
    <dbReference type="NCBI Taxonomy" id="34638"/>
    <lineage>
        <taxon>Eukaryota</taxon>
        <taxon>Metazoa</taxon>
        <taxon>Ecdysozoa</taxon>
        <taxon>Arthropoda</taxon>
        <taxon>Chelicerata</taxon>
        <taxon>Arachnida</taxon>
        <taxon>Acari</taxon>
        <taxon>Parasitiformes</taxon>
        <taxon>Mesostigmata</taxon>
        <taxon>Gamasina</taxon>
        <taxon>Phytoseioidea</taxon>
        <taxon>Phytoseiidae</taxon>
        <taxon>Typhlodrominae</taxon>
        <taxon>Galendromus</taxon>
    </lineage>
</organism>
<dbReference type="PROSITE" id="PS51257">
    <property type="entry name" value="PROKAR_LIPOPROTEIN"/>
    <property type="match status" value="1"/>
</dbReference>
<feature type="region of interest" description="Disordered" evidence="1">
    <location>
        <begin position="322"/>
        <end position="403"/>
    </location>
</feature>
<name>A0AAJ7WI91_9ACAR</name>
<protein>
    <submittedName>
        <fullName evidence="3">Uncharacterized protein LOC114828372</fullName>
    </submittedName>
</protein>
<evidence type="ECO:0000256" key="1">
    <source>
        <dbReference type="SAM" id="MobiDB-lite"/>
    </source>
</evidence>
<dbReference type="RefSeq" id="XP_028968071.1">
    <property type="nucleotide sequence ID" value="XM_029112238.1"/>
</dbReference>
<feature type="compositionally biased region" description="Basic and acidic residues" evidence="1">
    <location>
        <begin position="223"/>
        <end position="235"/>
    </location>
</feature>
<dbReference type="KEGG" id="goe:114828372"/>
<dbReference type="Proteomes" id="UP000694867">
    <property type="component" value="Unplaced"/>
</dbReference>
<dbReference type="GeneID" id="114828372"/>
<feature type="compositionally biased region" description="Basic and acidic residues" evidence="1">
    <location>
        <begin position="394"/>
        <end position="403"/>
    </location>
</feature>